<dbReference type="AlphaFoldDB" id="A0AAC9L9D1"/>
<sequence>MEPFGWVLLALAVFLVVSVVGIVVKDRLRARSAPDTPAAVRPVDVKGMRAARQAEGSHYSVDQSTQGTGVL</sequence>
<evidence type="ECO:0000313" key="4">
    <source>
        <dbReference type="Proteomes" id="UP000185511"/>
    </source>
</evidence>
<proteinExistence type="predicted"/>
<dbReference type="RefSeq" id="WP_075739479.1">
    <property type="nucleotide sequence ID" value="NZ_CP016076.1"/>
</dbReference>
<feature type="compositionally biased region" description="Polar residues" evidence="1">
    <location>
        <begin position="60"/>
        <end position="71"/>
    </location>
</feature>
<keyword evidence="2" id="KW-0812">Transmembrane</keyword>
<evidence type="ECO:0000256" key="1">
    <source>
        <dbReference type="SAM" id="MobiDB-lite"/>
    </source>
</evidence>
<reference evidence="4" key="1">
    <citation type="submission" date="2016-06" db="EMBL/GenBank/DDBJ databases">
        <title>Complete genome sequence of Actinoalloteichus fjordicus DSM 46855 (=ADI127-17), type strain of the new species Actinoalloteichus fjordicus.</title>
        <authorList>
            <person name="Ruckert C."/>
            <person name="Nouioui I."/>
            <person name="Willmese J."/>
            <person name="van Wezel G."/>
            <person name="Klenk H.-P."/>
            <person name="Kalinowski J."/>
            <person name="Zotchev S.B."/>
        </authorList>
    </citation>
    <scope>NUCLEOTIDE SEQUENCE [LARGE SCALE GENOMIC DNA]</scope>
    <source>
        <strain evidence="4">ADI127-7</strain>
    </source>
</reference>
<dbReference type="EMBL" id="CP016076">
    <property type="protein sequence ID" value="APU13351.1"/>
    <property type="molecule type" value="Genomic_DNA"/>
</dbReference>
<keyword evidence="4" id="KW-1185">Reference proteome</keyword>
<organism evidence="3 4">
    <name type="scientific">Actinoalloteichus fjordicus</name>
    <dbReference type="NCBI Taxonomy" id="1612552"/>
    <lineage>
        <taxon>Bacteria</taxon>
        <taxon>Bacillati</taxon>
        <taxon>Actinomycetota</taxon>
        <taxon>Actinomycetes</taxon>
        <taxon>Pseudonocardiales</taxon>
        <taxon>Pseudonocardiaceae</taxon>
        <taxon>Actinoalloteichus</taxon>
    </lineage>
</organism>
<evidence type="ECO:0000256" key="2">
    <source>
        <dbReference type="SAM" id="Phobius"/>
    </source>
</evidence>
<name>A0AAC9L9D1_9PSEU</name>
<dbReference type="KEGG" id="acad:UA74_06390"/>
<feature type="region of interest" description="Disordered" evidence="1">
    <location>
        <begin position="52"/>
        <end position="71"/>
    </location>
</feature>
<feature type="transmembrane region" description="Helical" evidence="2">
    <location>
        <begin position="6"/>
        <end position="24"/>
    </location>
</feature>
<gene>
    <name evidence="3" type="ORF">UA74_06390</name>
</gene>
<evidence type="ECO:0000313" key="3">
    <source>
        <dbReference type="EMBL" id="APU13351.1"/>
    </source>
</evidence>
<protein>
    <submittedName>
        <fullName evidence="3">Uncharacterized protein</fullName>
    </submittedName>
</protein>
<keyword evidence="2" id="KW-1133">Transmembrane helix</keyword>
<dbReference type="Proteomes" id="UP000185511">
    <property type="component" value="Chromosome"/>
</dbReference>
<accession>A0AAC9L9D1</accession>
<keyword evidence="2" id="KW-0472">Membrane</keyword>